<dbReference type="Pfam" id="PF01408">
    <property type="entry name" value="GFO_IDH_MocA"/>
    <property type="match status" value="1"/>
</dbReference>
<dbReference type="PANTHER" id="PTHR43708:SF5">
    <property type="entry name" value="CONSERVED EXPRESSED OXIDOREDUCTASE (EUROFUNG)-RELATED"/>
    <property type="match status" value="1"/>
</dbReference>
<reference evidence="5 6" key="1">
    <citation type="journal article" date="2016" name="Mol. Biol. Evol.">
        <title>Comparative Genomics of Early-Diverging Mushroom-Forming Fungi Provides Insights into the Origins of Lignocellulose Decay Capabilities.</title>
        <authorList>
            <person name="Nagy L.G."/>
            <person name="Riley R."/>
            <person name="Tritt A."/>
            <person name="Adam C."/>
            <person name="Daum C."/>
            <person name="Floudas D."/>
            <person name="Sun H."/>
            <person name="Yadav J.S."/>
            <person name="Pangilinan J."/>
            <person name="Larsson K.H."/>
            <person name="Matsuura K."/>
            <person name="Barry K."/>
            <person name="Labutti K."/>
            <person name="Kuo R."/>
            <person name="Ohm R.A."/>
            <person name="Bhattacharya S.S."/>
            <person name="Shirouzu T."/>
            <person name="Yoshinaga Y."/>
            <person name="Martin F.M."/>
            <person name="Grigoriev I.V."/>
            <person name="Hibbett D.S."/>
        </authorList>
    </citation>
    <scope>NUCLEOTIDE SEQUENCE [LARGE SCALE GENOMIC DNA]</scope>
    <source>
        <strain evidence="5 6">HHB10207 ss-3</strain>
    </source>
</reference>
<dbReference type="GO" id="GO:0016491">
    <property type="term" value="F:oxidoreductase activity"/>
    <property type="evidence" value="ECO:0007669"/>
    <property type="project" value="UniProtKB-KW"/>
</dbReference>
<gene>
    <name evidence="5" type="ORF">SISSUDRAFT_1070483</name>
</gene>
<dbReference type="PANTHER" id="PTHR43708">
    <property type="entry name" value="CONSERVED EXPRESSED OXIDOREDUCTASE (EUROFUNG)"/>
    <property type="match status" value="1"/>
</dbReference>
<evidence type="ECO:0000256" key="2">
    <source>
        <dbReference type="ARBA" id="ARBA00023002"/>
    </source>
</evidence>
<dbReference type="InterPro" id="IPR004104">
    <property type="entry name" value="Gfo/Idh/MocA-like_OxRdtase_C"/>
</dbReference>
<dbReference type="InterPro" id="IPR036291">
    <property type="entry name" value="NAD(P)-bd_dom_sf"/>
</dbReference>
<dbReference type="GO" id="GO:0000166">
    <property type="term" value="F:nucleotide binding"/>
    <property type="evidence" value="ECO:0007669"/>
    <property type="project" value="InterPro"/>
</dbReference>
<proteinExistence type="inferred from homology"/>
<dbReference type="InterPro" id="IPR000683">
    <property type="entry name" value="Gfo/Idh/MocA-like_OxRdtase_N"/>
</dbReference>
<protein>
    <submittedName>
        <fullName evidence="5">NAD(P)-binding protein</fullName>
    </submittedName>
</protein>
<keyword evidence="2" id="KW-0560">Oxidoreductase</keyword>
<organism evidence="5 6">
    <name type="scientific">Sistotremastrum suecicum HHB10207 ss-3</name>
    <dbReference type="NCBI Taxonomy" id="1314776"/>
    <lineage>
        <taxon>Eukaryota</taxon>
        <taxon>Fungi</taxon>
        <taxon>Dikarya</taxon>
        <taxon>Basidiomycota</taxon>
        <taxon>Agaricomycotina</taxon>
        <taxon>Agaricomycetes</taxon>
        <taxon>Sistotremastrales</taxon>
        <taxon>Sistotremastraceae</taxon>
        <taxon>Sistotremastrum</taxon>
    </lineage>
</organism>
<dbReference type="Gene3D" id="3.40.50.720">
    <property type="entry name" value="NAD(P)-binding Rossmann-like Domain"/>
    <property type="match status" value="1"/>
</dbReference>
<name>A0A166EJ27_9AGAM</name>
<dbReference type="AlphaFoldDB" id="A0A166EJ27"/>
<keyword evidence="6" id="KW-1185">Reference proteome</keyword>
<evidence type="ECO:0000256" key="1">
    <source>
        <dbReference type="ARBA" id="ARBA00010928"/>
    </source>
</evidence>
<dbReference type="Gene3D" id="3.30.360.10">
    <property type="entry name" value="Dihydrodipicolinate Reductase, domain 2"/>
    <property type="match status" value="1"/>
</dbReference>
<dbReference type="Proteomes" id="UP000076798">
    <property type="component" value="Unassembled WGS sequence"/>
</dbReference>
<evidence type="ECO:0000313" key="6">
    <source>
        <dbReference type="Proteomes" id="UP000076798"/>
    </source>
</evidence>
<dbReference type="InterPro" id="IPR051317">
    <property type="entry name" value="Gfo/Idh/MocA_oxidoreduct"/>
</dbReference>
<feature type="domain" description="Gfo/Idh/MocA-like oxidoreductase C-terminal" evidence="4">
    <location>
        <begin position="142"/>
        <end position="357"/>
    </location>
</feature>
<feature type="domain" description="Gfo/Idh/MocA-like oxidoreductase N-terminal" evidence="3">
    <location>
        <begin position="4"/>
        <end position="123"/>
    </location>
</feature>
<dbReference type="STRING" id="1314776.A0A166EJ27"/>
<dbReference type="Pfam" id="PF02894">
    <property type="entry name" value="GFO_IDH_MocA_C"/>
    <property type="match status" value="1"/>
</dbReference>
<dbReference type="EMBL" id="KV428043">
    <property type="protein sequence ID" value="KZT39650.1"/>
    <property type="molecule type" value="Genomic_DNA"/>
</dbReference>
<dbReference type="OrthoDB" id="446809at2759"/>
<evidence type="ECO:0000259" key="3">
    <source>
        <dbReference type="Pfam" id="PF01408"/>
    </source>
</evidence>
<dbReference type="SUPFAM" id="SSF51735">
    <property type="entry name" value="NAD(P)-binding Rossmann-fold domains"/>
    <property type="match status" value="1"/>
</dbReference>
<evidence type="ECO:0000259" key="4">
    <source>
        <dbReference type="Pfam" id="PF02894"/>
    </source>
</evidence>
<sequence length="363" mass="40178">MAPIRTALAGVGLSGQVFQAPMILSLPDLFELHTVIERNPKTPRGVIGDKFNIQPKIARSVEEALQDPEVELLVVGTPTHTHFAIAKAALEAGKHVLVDKPVTATHAEALELGALAKSKNLVLYGFQNRRWDSDYLTLGKVLQSGRLGTVTDFESHFDRYSPALKGTWKDLDHPGNGWTYDLGAHLIDQALQLFGRPEKLTAFLSNIRRVGNPAFTIHLHYPSKEDHPLTVILRGHSLTVRKPQLRYIVRGTKGTFVKYGVDVQEDQLKAGITTQDPQFAWEPSDIAATLEVLEEDGKTVTSQQLSSERGNYKGLYENLGRAIRNGEPLTVKWDEASQVIELIELARRSSVQGSTLEVPKSQN</sequence>
<comment type="similarity">
    <text evidence="1">Belongs to the Gfo/Idh/MocA family.</text>
</comment>
<accession>A0A166EJ27</accession>
<evidence type="ECO:0000313" key="5">
    <source>
        <dbReference type="EMBL" id="KZT39650.1"/>
    </source>
</evidence>